<organism evidence="1 2">
    <name type="scientific">Crotalus adamanteus</name>
    <name type="common">Eastern diamondback rattlesnake</name>
    <dbReference type="NCBI Taxonomy" id="8729"/>
    <lineage>
        <taxon>Eukaryota</taxon>
        <taxon>Metazoa</taxon>
        <taxon>Chordata</taxon>
        <taxon>Craniata</taxon>
        <taxon>Vertebrata</taxon>
        <taxon>Euteleostomi</taxon>
        <taxon>Lepidosauria</taxon>
        <taxon>Squamata</taxon>
        <taxon>Bifurcata</taxon>
        <taxon>Unidentata</taxon>
        <taxon>Episquamata</taxon>
        <taxon>Toxicofera</taxon>
        <taxon>Serpentes</taxon>
        <taxon>Colubroidea</taxon>
        <taxon>Viperidae</taxon>
        <taxon>Crotalinae</taxon>
        <taxon>Crotalus</taxon>
    </lineage>
</organism>
<gene>
    <name evidence="1" type="ORF">NXF25_004969</name>
</gene>
<keyword evidence="2" id="KW-1185">Reference proteome</keyword>
<dbReference type="EMBL" id="JAOTOJ010000002">
    <property type="protein sequence ID" value="KAK9406195.1"/>
    <property type="molecule type" value="Genomic_DNA"/>
</dbReference>
<reference evidence="1 2" key="1">
    <citation type="journal article" date="2024" name="Proc. Natl. Acad. Sci. U.S.A.">
        <title>The genetic regulatory architecture and epigenomic basis for age-related changes in rattlesnake venom.</title>
        <authorList>
            <person name="Hogan M.P."/>
            <person name="Holding M.L."/>
            <person name="Nystrom G.S."/>
            <person name="Colston T.J."/>
            <person name="Bartlett D.A."/>
            <person name="Mason A.J."/>
            <person name="Ellsworth S.A."/>
            <person name="Rautsaw R.M."/>
            <person name="Lawrence K.C."/>
            <person name="Strickland J.L."/>
            <person name="He B."/>
            <person name="Fraser P."/>
            <person name="Margres M.J."/>
            <person name="Gilbert D.M."/>
            <person name="Gibbs H.L."/>
            <person name="Parkinson C.L."/>
            <person name="Rokyta D.R."/>
        </authorList>
    </citation>
    <scope>NUCLEOTIDE SEQUENCE [LARGE SCALE GENOMIC DNA]</scope>
    <source>
        <strain evidence="1">DRR0105</strain>
    </source>
</reference>
<dbReference type="AlphaFoldDB" id="A0AAW1BW24"/>
<sequence>MCRTTKESSDSAHTLLDPYKAFFAAVKWIVTELVLFLVEFNLCNWWHSDLMAKAQRLKQTLEPCDTEYPAFVSERTIKETTGNIYCDNCFKSFVIQQIQNSNLFMVVVSNECDCESVSPITMEPIEIRLGDVQNLVMDSILRRMLENVVVFQA</sequence>
<comment type="caution">
    <text evidence="1">The sequence shown here is derived from an EMBL/GenBank/DDBJ whole genome shotgun (WGS) entry which is preliminary data.</text>
</comment>
<protein>
    <submittedName>
        <fullName evidence="1">Voltage-dependent calcium channel subunit alpha-2/delta-3</fullName>
    </submittedName>
</protein>
<dbReference type="Proteomes" id="UP001474421">
    <property type="component" value="Unassembled WGS sequence"/>
</dbReference>
<proteinExistence type="predicted"/>
<accession>A0AAW1BW24</accession>
<evidence type="ECO:0000313" key="1">
    <source>
        <dbReference type="EMBL" id="KAK9406195.1"/>
    </source>
</evidence>
<name>A0AAW1BW24_CROAD</name>
<evidence type="ECO:0000313" key="2">
    <source>
        <dbReference type="Proteomes" id="UP001474421"/>
    </source>
</evidence>